<evidence type="ECO:0008006" key="2">
    <source>
        <dbReference type="Google" id="ProtNLM"/>
    </source>
</evidence>
<dbReference type="SUPFAM" id="SSF50447">
    <property type="entry name" value="Translation proteins"/>
    <property type="match status" value="1"/>
</dbReference>
<organism evidence="1">
    <name type="scientific">marine metagenome</name>
    <dbReference type="NCBI Taxonomy" id="408172"/>
    <lineage>
        <taxon>unclassified sequences</taxon>
        <taxon>metagenomes</taxon>
        <taxon>ecological metagenomes</taxon>
    </lineage>
</organism>
<dbReference type="InterPro" id="IPR009000">
    <property type="entry name" value="Transl_B-barrel_sf"/>
</dbReference>
<evidence type="ECO:0000313" key="1">
    <source>
        <dbReference type="EMBL" id="SVC62490.1"/>
    </source>
</evidence>
<dbReference type="EMBL" id="UINC01101577">
    <property type="protein sequence ID" value="SVC62490.1"/>
    <property type="molecule type" value="Genomic_DNA"/>
</dbReference>
<name>A0A382NPF8_9ZZZZ</name>
<reference evidence="1" key="1">
    <citation type="submission" date="2018-05" db="EMBL/GenBank/DDBJ databases">
        <authorList>
            <person name="Lanie J.A."/>
            <person name="Ng W.-L."/>
            <person name="Kazmierczak K.M."/>
            <person name="Andrzejewski T.M."/>
            <person name="Davidsen T.M."/>
            <person name="Wayne K.J."/>
            <person name="Tettelin H."/>
            <person name="Glass J.I."/>
            <person name="Rusch D."/>
            <person name="Podicherti R."/>
            <person name="Tsui H.-C.T."/>
            <person name="Winkler M.E."/>
        </authorList>
    </citation>
    <scope>NUCLEOTIDE SEQUENCE</scope>
</reference>
<sequence length="50" mass="5550">GKISSIYREKNAAKEVGAGLDCGIILKDFADYKEKDIIEAFSVTTSERRI</sequence>
<feature type="non-terminal residue" evidence="1">
    <location>
        <position position="1"/>
    </location>
</feature>
<accession>A0A382NPF8</accession>
<dbReference type="AlphaFoldDB" id="A0A382NPF8"/>
<gene>
    <name evidence="1" type="ORF">METZ01_LOCUS315344</name>
</gene>
<dbReference type="Gene3D" id="2.40.30.10">
    <property type="entry name" value="Translation factors"/>
    <property type="match status" value="1"/>
</dbReference>
<protein>
    <recommendedName>
        <fullName evidence="2">Translation initiation factor IF- 2 domain-containing protein</fullName>
    </recommendedName>
</protein>
<proteinExistence type="predicted"/>